<accession>A0ABR9B711</accession>
<dbReference type="SMART" id="SM00471">
    <property type="entry name" value="HDc"/>
    <property type="match status" value="1"/>
</dbReference>
<dbReference type="Pfam" id="PF08448">
    <property type="entry name" value="PAS_4"/>
    <property type="match status" value="1"/>
</dbReference>
<dbReference type="Gene3D" id="1.10.3210.10">
    <property type="entry name" value="Hypothetical protein af1432"/>
    <property type="match status" value="1"/>
</dbReference>
<dbReference type="InterPro" id="IPR035965">
    <property type="entry name" value="PAS-like_dom_sf"/>
</dbReference>
<dbReference type="Pfam" id="PF13487">
    <property type="entry name" value="HD_5"/>
    <property type="match status" value="1"/>
</dbReference>
<dbReference type="PROSITE" id="PS51832">
    <property type="entry name" value="HD_GYP"/>
    <property type="match status" value="1"/>
</dbReference>
<gene>
    <name evidence="2" type="ORF">IFO67_02730</name>
</gene>
<dbReference type="PANTHER" id="PTHR43155">
    <property type="entry name" value="CYCLIC DI-GMP PHOSPHODIESTERASE PA4108-RELATED"/>
    <property type="match status" value="1"/>
</dbReference>
<dbReference type="NCBIfam" id="TIGR00277">
    <property type="entry name" value="HDIG"/>
    <property type="match status" value="1"/>
</dbReference>
<dbReference type="RefSeq" id="WP_187716614.1">
    <property type="nucleotide sequence ID" value="NZ_JACTAH010000001.1"/>
</dbReference>
<dbReference type="CDD" id="cd00077">
    <property type="entry name" value="HDc"/>
    <property type="match status" value="1"/>
</dbReference>
<dbReference type="PANTHER" id="PTHR43155:SF2">
    <property type="entry name" value="CYCLIC DI-GMP PHOSPHODIESTERASE PA4108"/>
    <property type="match status" value="1"/>
</dbReference>
<protein>
    <submittedName>
        <fullName evidence="2">HD domain-containing protein</fullName>
    </submittedName>
</protein>
<reference evidence="3" key="1">
    <citation type="submission" date="2023-07" db="EMBL/GenBank/DDBJ databases">
        <title>Thauera sp. CAU 1555 isolated from sand of Yaerae Beach.</title>
        <authorList>
            <person name="Kim W."/>
        </authorList>
    </citation>
    <scope>NUCLEOTIDE SEQUENCE [LARGE SCALE GENOMIC DNA]</scope>
    <source>
        <strain evidence="3">CAU 1555</strain>
    </source>
</reference>
<name>A0ABR9B711_9RHOO</name>
<keyword evidence="3" id="KW-1185">Reference proteome</keyword>
<dbReference type="Gene3D" id="3.30.450.20">
    <property type="entry name" value="PAS domain"/>
    <property type="match status" value="1"/>
</dbReference>
<dbReference type="EMBL" id="JACYTO010000001">
    <property type="protein sequence ID" value="MBD8501788.1"/>
    <property type="molecule type" value="Genomic_DNA"/>
</dbReference>
<organism evidence="2 3">
    <name type="scientific">Thauera sedimentorum</name>
    <dbReference type="NCBI Taxonomy" id="2767595"/>
    <lineage>
        <taxon>Bacteria</taxon>
        <taxon>Pseudomonadati</taxon>
        <taxon>Pseudomonadota</taxon>
        <taxon>Betaproteobacteria</taxon>
        <taxon>Rhodocyclales</taxon>
        <taxon>Zoogloeaceae</taxon>
        <taxon>Thauera</taxon>
    </lineage>
</organism>
<proteinExistence type="predicted"/>
<sequence length="355" mass="38038">MDATAASAPAIPDPDANATNSQALIDALTAHVALVDRSATIVAVNRAWRQFADANGGCLPEHGIGQNYLALLDGMRRCSPHTAKEAEDAAIARRVAAGLRQVLSGDADCFRMEYPCDGPGEAHWFLLTITPLPHAGGLGAVVAHEDLTALKRAQDRALEHSAQLAASFSGTVNAIARFIEKRDPYTAGHQQQVARLCDAIARRLELPDERRQGLLLGASIHDIGKISVPLDILARPGRLSRPEHEIIRAHPQTGCEILEGIDFPWPIADMVHQHHERLDGSGYPQGLAGEAICLEARIICVADVFDAITSHRPYRAARSHAEGVDELLAGRGTRYDSTVVDALLAHLQAPATVAA</sequence>
<dbReference type="InterPro" id="IPR003607">
    <property type="entry name" value="HD/PDEase_dom"/>
</dbReference>
<dbReference type="InterPro" id="IPR037522">
    <property type="entry name" value="HD_GYP_dom"/>
</dbReference>
<dbReference type="SUPFAM" id="SSF55785">
    <property type="entry name" value="PYP-like sensor domain (PAS domain)"/>
    <property type="match status" value="1"/>
</dbReference>
<dbReference type="Proteomes" id="UP000603602">
    <property type="component" value="Unassembled WGS sequence"/>
</dbReference>
<dbReference type="SUPFAM" id="SSF109604">
    <property type="entry name" value="HD-domain/PDEase-like"/>
    <property type="match status" value="1"/>
</dbReference>
<dbReference type="InterPro" id="IPR006675">
    <property type="entry name" value="HDIG_dom"/>
</dbReference>
<evidence type="ECO:0000313" key="2">
    <source>
        <dbReference type="EMBL" id="MBD8501788.1"/>
    </source>
</evidence>
<evidence type="ECO:0000259" key="1">
    <source>
        <dbReference type="PROSITE" id="PS51832"/>
    </source>
</evidence>
<feature type="domain" description="HD-GYP" evidence="1">
    <location>
        <begin position="164"/>
        <end position="355"/>
    </location>
</feature>
<comment type="caution">
    <text evidence="2">The sequence shown here is derived from an EMBL/GenBank/DDBJ whole genome shotgun (WGS) entry which is preliminary data.</text>
</comment>
<evidence type="ECO:0000313" key="3">
    <source>
        <dbReference type="Proteomes" id="UP000603602"/>
    </source>
</evidence>
<dbReference type="InterPro" id="IPR013656">
    <property type="entry name" value="PAS_4"/>
</dbReference>